<feature type="compositionally biased region" description="Basic residues" evidence="1">
    <location>
        <begin position="104"/>
        <end position="113"/>
    </location>
</feature>
<accession>W7AEY2</accession>
<feature type="compositionally biased region" description="Basic residues" evidence="1">
    <location>
        <begin position="247"/>
        <end position="271"/>
    </location>
</feature>
<evidence type="ECO:0000313" key="2">
    <source>
        <dbReference type="EMBL" id="EUD63831.1"/>
    </source>
</evidence>
<dbReference type="VEuPathDB" id="PlasmoDB:C922_05789"/>
<feature type="compositionally biased region" description="Basic and acidic residues" evidence="1">
    <location>
        <begin position="29"/>
        <end position="38"/>
    </location>
</feature>
<feature type="compositionally biased region" description="Basic residues" evidence="1">
    <location>
        <begin position="203"/>
        <end position="217"/>
    </location>
</feature>
<organism evidence="2 3">
    <name type="scientific">Plasmodium inui San Antonio 1</name>
    <dbReference type="NCBI Taxonomy" id="1237626"/>
    <lineage>
        <taxon>Eukaryota</taxon>
        <taxon>Sar</taxon>
        <taxon>Alveolata</taxon>
        <taxon>Apicomplexa</taxon>
        <taxon>Aconoidasida</taxon>
        <taxon>Haemosporida</taxon>
        <taxon>Plasmodiidae</taxon>
        <taxon>Plasmodium</taxon>
        <taxon>Plasmodium (Plasmodium)</taxon>
    </lineage>
</organism>
<sequence length="297" mass="34395">MTENSRGRRSVSFLPTETNEGVVAGGGRGCEKTAENHLKGGSALPESIKRRIRALQVDTKKNKPKDSRGFQEQQIFFWKRVKQLLWDRGKQKRRNQQTKLALKSTKKPMSKRKIKEESHNRNSKSGDNEYRSLWESREEKYSLSPKGAQSRTAQGGAHQPKFGKVQDEGCEKRRGKRSKQDPSSGKETCGPRHPTEDEGDIRRRVKRERRRKHRVKAGHLSNNKKGQSRPRKRLSTTLKGEEENTQKKKVLMIKLHRVRNGTRTHWGRLMRRNKDQTENEKEEDATAATNLEESQPR</sequence>
<evidence type="ECO:0000313" key="3">
    <source>
        <dbReference type="Proteomes" id="UP000030640"/>
    </source>
</evidence>
<feature type="compositionally biased region" description="Basic and acidic residues" evidence="1">
    <location>
        <begin position="114"/>
        <end position="141"/>
    </location>
</feature>
<feature type="region of interest" description="Disordered" evidence="1">
    <location>
        <begin position="87"/>
        <end position="297"/>
    </location>
</feature>
<dbReference type="EMBL" id="KI965642">
    <property type="protein sequence ID" value="EUD63831.1"/>
    <property type="molecule type" value="Genomic_DNA"/>
</dbReference>
<dbReference type="Proteomes" id="UP000030640">
    <property type="component" value="Unassembled WGS sequence"/>
</dbReference>
<feature type="compositionally biased region" description="Basic and acidic residues" evidence="1">
    <location>
        <begin position="189"/>
        <end position="202"/>
    </location>
</feature>
<dbReference type="RefSeq" id="XP_008819582.1">
    <property type="nucleotide sequence ID" value="XM_008821360.1"/>
</dbReference>
<dbReference type="GeneID" id="20041063"/>
<feature type="compositionally biased region" description="Polar residues" evidence="1">
    <location>
        <begin position="287"/>
        <end position="297"/>
    </location>
</feature>
<protein>
    <submittedName>
        <fullName evidence="2">Uncharacterized protein</fullName>
    </submittedName>
</protein>
<feature type="region of interest" description="Disordered" evidence="1">
    <location>
        <begin position="1"/>
        <end position="47"/>
    </location>
</feature>
<reference evidence="2 3" key="1">
    <citation type="submission" date="2013-02" db="EMBL/GenBank/DDBJ databases">
        <title>The Genome Sequence of Plasmodium inui San Antonio 1.</title>
        <authorList>
            <consortium name="The Broad Institute Genome Sequencing Platform"/>
            <consortium name="The Broad Institute Genome Sequencing Center for Infectious Disease"/>
            <person name="Neafsey D."/>
            <person name="Cheeseman I."/>
            <person name="Volkman S."/>
            <person name="Adams J."/>
            <person name="Walker B."/>
            <person name="Young S.K."/>
            <person name="Zeng Q."/>
            <person name="Gargeya S."/>
            <person name="Fitzgerald M."/>
            <person name="Haas B."/>
            <person name="Abouelleil A."/>
            <person name="Alvarado L."/>
            <person name="Arachchi H.M."/>
            <person name="Berlin A.M."/>
            <person name="Chapman S.B."/>
            <person name="Dewar J."/>
            <person name="Goldberg J."/>
            <person name="Griggs A."/>
            <person name="Gujja S."/>
            <person name="Hansen M."/>
            <person name="Howarth C."/>
            <person name="Imamovic A."/>
            <person name="Larimer J."/>
            <person name="McCowan C."/>
            <person name="Murphy C."/>
            <person name="Neiman D."/>
            <person name="Pearson M."/>
            <person name="Priest M."/>
            <person name="Roberts A."/>
            <person name="Saif S."/>
            <person name="Shea T."/>
            <person name="Sisk P."/>
            <person name="Sykes S."/>
            <person name="Wortman J."/>
            <person name="Nusbaum C."/>
            <person name="Birren B."/>
        </authorList>
    </citation>
    <scope>NUCLEOTIDE SEQUENCE [LARGE SCALE GENOMIC DNA]</scope>
    <source>
        <strain evidence="2 3">San Antonio 1</strain>
    </source>
</reference>
<proteinExistence type="predicted"/>
<keyword evidence="3" id="KW-1185">Reference proteome</keyword>
<dbReference type="AlphaFoldDB" id="W7AEY2"/>
<name>W7AEY2_9APIC</name>
<evidence type="ECO:0000256" key="1">
    <source>
        <dbReference type="SAM" id="MobiDB-lite"/>
    </source>
</evidence>
<gene>
    <name evidence="2" type="ORF">C922_05789</name>
</gene>